<evidence type="ECO:0000313" key="1">
    <source>
        <dbReference type="EMBL" id="GFO13209.1"/>
    </source>
</evidence>
<proteinExistence type="predicted"/>
<organism evidence="1 2">
    <name type="scientific">Plakobranchus ocellatus</name>
    <dbReference type="NCBI Taxonomy" id="259542"/>
    <lineage>
        <taxon>Eukaryota</taxon>
        <taxon>Metazoa</taxon>
        <taxon>Spiralia</taxon>
        <taxon>Lophotrochozoa</taxon>
        <taxon>Mollusca</taxon>
        <taxon>Gastropoda</taxon>
        <taxon>Heterobranchia</taxon>
        <taxon>Euthyneura</taxon>
        <taxon>Panpulmonata</taxon>
        <taxon>Sacoglossa</taxon>
        <taxon>Placobranchoidea</taxon>
        <taxon>Plakobranchidae</taxon>
        <taxon>Plakobranchus</taxon>
    </lineage>
</organism>
<protein>
    <submittedName>
        <fullName evidence="1">Uncharacterized protein</fullName>
    </submittedName>
</protein>
<reference evidence="1 2" key="1">
    <citation type="journal article" date="2021" name="Elife">
        <title>Chloroplast acquisition without the gene transfer in kleptoplastic sea slugs, Plakobranchus ocellatus.</title>
        <authorList>
            <person name="Maeda T."/>
            <person name="Takahashi S."/>
            <person name="Yoshida T."/>
            <person name="Shimamura S."/>
            <person name="Takaki Y."/>
            <person name="Nagai Y."/>
            <person name="Toyoda A."/>
            <person name="Suzuki Y."/>
            <person name="Arimoto A."/>
            <person name="Ishii H."/>
            <person name="Satoh N."/>
            <person name="Nishiyama T."/>
            <person name="Hasebe M."/>
            <person name="Maruyama T."/>
            <person name="Minagawa J."/>
            <person name="Obokata J."/>
            <person name="Shigenobu S."/>
        </authorList>
    </citation>
    <scope>NUCLEOTIDE SEQUENCE [LARGE SCALE GENOMIC DNA]</scope>
</reference>
<name>A0AAV4B3H4_9GAST</name>
<sequence length="120" mass="13852">MTVNDDNWPDLSLTRHCEGERADNPWVKLSQIISRFSLLDNFMWILPPQQPSHKDRAMSVDGCCVRALSVRSDRENHQSVSSGLVQFLVASRWPNCGHYWSRSYTTHLCFRDSVSKAWLA</sequence>
<dbReference type="AlphaFoldDB" id="A0AAV4B3H4"/>
<evidence type="ECO:0000313" key="2">
    <source>
        <dbReference type="Proteomes" id="UP000735302"/>
    </source>
</evidence>
<gene>
    <name evidence="1" type="ORF">PoB_003971400</name>
</gene>
<dbReference type="Proteomes" id="UP000735302">
    <property type="component" value="Unassembled WGS sequence"/>
</dbReference>
<dbReference type="EMBL" id="BLXT01004481">
    <property type="protein sequence ID" value="GFO13209.1"/>
    <property type="molecule type" value="Genomic_DNA"/>
</dbReference>
<accession>A0AAV4B3H4</accession>
<comment type="caution">
    <text evidence="1">The sequence shown here is derived from an EMBL/GenBank/DDBJ whole genome shotgun (WGS) entry which is preliminary data.</text>
</comment>
<keyword evidence="2" id="KW-1185">Reference proteome</keyword>